<proteinExistence type="predicted"/>
<evidence type="ECO:0000313" key="5">
    <source>
        <dbReference type="EMBL" id="RFU52165.1"/>
    </source>
</evidence>
<evidence type="ECO:0000313" key="7">
    <source>
        <dbReference type="Proteomes" id="UP000262901"/>
    </source>
</evidence>
<dbReference type="AlphaFoldDB" id="A0A346NA29"/>
<evidence type="ECO:0000313" key="4">
    <source>
        <dbReference type="EMBL" id="RFU49969.1"/>
    </source>
</evidence>
<gene>
    <name evidence="2" type="ORF">DDV21_001700</name>
    <name evidence="3" type="ORF">DDV21_003685</name>
    <name evidence="4" type="ORF">DDV22_11135</name>
    <name evidence="5" type="ORF">DDV23_11130</name>
</gene>
<organism evidence="2 6">
    <name type="scientific">Streptococcus chenjunshii</name>
    <dbReference type="NCBI Taxonomy" id="2173853"/>
    <lineage>
        <taxon>Bacteria</taxon>
        <taxon>Bacillati</taxon>
        <taxon>Bacillota</taxon>
        <taxon>Bacilli</taxon>
        <taxon>Lactobacillales</taxon>
        <taxon>Streptococcaceae</taxon>
        <taxon>Streptococcus</taxon>
    </lineage>
</organism>
<accession>A0A346NA29</accession>
<dbReference type="Proteomes" id="UP000262901">
    <property type="component" value="Unassembled WGS sequence"/>
</dbReference>
<dbReference type="RefSeq" id="WP_116879163.1">
    <property type="nucleotide sequence ID" value="NZ_CP031733.1"/>
</dbReference>
<accession>A0A372KIP1</accession>
<evidence type="ECO:0000313" key="2">
    <source>
        <dbReference type="EMBL" id="AXQ77874.1"/>
    </source>
</evidence>
<dbReference type="Proteomes" id="UP000246115">
    <property type="component" value="Chromosome"/>
</dbReference>
<evidence type="ECO:0000313" key="8">
    <source>
        <dbReference type="Proteomes" id="UP000264056"/>
    </source>
</evidence>
<dbReference type="KEGG" id="schj:DDV21_003685"/>
<dbReference type="EMBL" id="QVQZ01000067">
    <property type="protein sequence ID" value="RFU52165.1"/>
    <property type="molecule type" value="Genomic_DNA"/>
</dbReference>
<reference evidence="4 8" key="1">
    <citation type="submission" date="2018-08" db="EMBL/GenBank/DDBJ databases">
        <title>Draft genome of Streptococcus sp .nov. Z2.</title>
        <authorList>
            <person name="Tian Z."/>
        </authorList>
    </citation>
    <scope>NUCLEOTIDE SEQUENCE [LARGE SCALE GENOMIC DNA]</scope>
    <source>
        <strain evidence="4 8">Z2</strain>
    </source>
</reference>
<dbReference type="EMBL" id="CP031733">
    <property type="protein sequence ID" value="AXQ77874.1"/>
    <property type="molecule type" value="Genomic_DNA"/>
</dbReference>
<evidence type="ECO:0008006" key="9">
    <source>
        <dbReference type="Google" id="ProtNLM"/>
    </source>
</evidence>
<sequence>MAADVKSVYDQWQAKKKAYAAYQESYSQKRLQLDNEGNELASAYQSASERIDEMTEEGQSLLKRLSLQFGQGAVWNPYTVVLANHQERLRKAYQSDLRDWEERSEELTAAYHKDCDRYEKAIAKLREAYLNGE</sequence>
<dbReference type="KEGG" id="schj:DDV21_001700"/>
<reference evidence="5 7" key="2">
    <citation type="submission" date="2018-08" db="EMBL/GenBank/DDBJ databases">
        <title>Draft genome of Streptococcus sp. nov. Z1.</title>
        <authorList>
            <person name="Tian Z."/>
        </authorList>
    </citation>
    <scope>NUCLEOTIDE SEQUENCE [LARGE SCALE GENOMIC DNA]</scope>
    <source>
        <strain evidence="5">Z1</strain>
        <strain evidence="7">Z1(2018)</strain>
    </source>
</reference>
<name>A0A346NA29_9STRE</name>
<feature type="coiled-coil region" evidence="1">
    <location>
        <begin position="44"/>
        <end position="110"/>
    </location>
</feature>
<keyword evidence="8" id="KW-1185">Reference proteome</keyword>
<dbReference type="Proteomes" id="UP000264056">
    <property type="component" value="Unassembled WGS sequence"/>
</dbReference>
<dbReference type="EMBL" id="CP031733">
    <property type="protein sequence ID" value="AXQ78241.1"/>
    <property type="molecule type" value="Genomic_DNA"/>
</dbReference>
<keyword evidence="1" id="KW-0175">Coiled coil</keyword>
<dbReference type="EMBL" id="QVQY01000070">
    <property type="protein sequence ID" value="RFU49969.1"/>
    <property type="molecule type" value="Genomic_DNA"/>
</dbReference>
<evidence type="ECO:0000313" key="3">
    <source>
        <dbReference type="EMBL" id="AXQ78241.1"/>
    </source>
</evidence>
<reference evidence="2" key="4">
    <citation type="journal article" date="2019" name="Int. J. Syst. Evol. Microbiol.">
        <title>Streptococcus chenjunshii sp. nov. isolated from feces of Tibetan antelopes.</title>
        <authorList>
            <person name="Tian Z."/>
            <person name="Lu S."/>
            <person name="Jin D."/>
            <person name="Yang J."/>
            <person name="Pu J."/>
            <person name="Lai X.H."/>
            <person name="Bai X.N."/>
            <person name="Wu X.M."/>
            <person name="Li J."/>
            <person name="Wang S."/>
            <person name="Xu J."/>
        </authorList>
    </citation>
    <scope>NUCLEOTIDE SEQUENCE</scope>
    <source>
        <strain evidence="2">Z15</strain>
    </source>
</reference>
<evidence type="ECO:0000313" key="6">
    <source>
        <dbReference type="Proteomes" id="UP000246115"/>
    </source>
</evidence>
<evidence type="ECO:0000256" key="1">
    <source>
        <dbReference type="SAM" id="Coils"/>
    </source>
</evidence>
<reference evidence="6" key="3">
    <citation type="submission" date="2018-08" db="EMBL/GenBank/DDBJ databases">
        <title>Streptococcus chenjunshii sp. nov., isolated from stools sample of the Tibetan antelope in the Qinghai-Tibet plateau, China.</title>
        <authorList>
            <person name="Tian Z."/>
        </authorList>
    </citation>
    <scope>NUCLEOTIDE SEQUENCE [LARGE SCALE GENOMIC DNA]</scope>
    <source>
        <strain evidence="6">Z15</strain>
    </source>
</reference>
<protein>
    <recommendedName>
        <fullName evidence="9">DUF5082 domain-containing protein</fullName>
    </recommendedName>
</protein>